<dbReference type="Proteomes" id="UP000094412">
    <property type="component" value="Unassembled WGS sequence"/>
</dbReference>
<dbReference type="AlphaFoldDB" id="A0A1C2DF91"/>
<keyword evidence="2" id="KW-0012">Acyltransferase</keyword>
<name>A0A1C2DF91_9HYPH</name>
<dbReference type="PROSITE" id="PS51186">
    <property type="entry name" value="GNAT"/>
    <property type="match status" value="1"/>
</dbReference>
<dbReference type="InterPro" id="IPR050832">
    <property type="entry name" value="Bact_Acetyltransf"/>
</dbReference>
<dbReference type="STRING" id="1566387.QV13_28600"/>
<evidence type="ECO:0000256" key="1">
    <source>
        <dbReference type="ARBA" id="ARBA00022679"/>
    </source>
</evidence>
<dbReference type="PANTHER" id="PTHR43877">
    <property type="entry name" value="AMINOALKYLPHOSPHONATE N-ACETYLTRANSFERASE-RELATED-RELATED"/>
    <property type="match status" value="1"/>
</dbReference>
<evidence type="ECO:0000313" key="5">
    <source>
        <dbReference type="Proteomes" id="UP000094412"/>
    </source>
</evidence>
<dbReference type="EMBL" id="MDEO01000036">
    <property type="protein sequence ID" value="OCX13449.1"/>
    <property type="molecule type" value="Genomic_DNA"/>
</dbReference>
<dbReference type="InterPro" id="IPR016181">
    <property type="entry name" value="Acyl_CoA_acyltransferase"/>
</dbReference>
<sequence length="163" mass="17754">MPDRSQSLPIVIRQAGIAERLLLEDLQRRASLASPSDQAQLLAHPDAIELPAEQIAAGLVYVAERQGRIVGFGVMLPQSEDEAELDGLFVEPDNWKQGIGRLLVAHLERVAIDAGATWLRVLANPDALSFYEACGFTRIGEQQMRFGAAIVMRKLLPAGRGGE</sequence>
<keyword evidence="5" id="KW-1185">Reference proteome</keyword>
<proteinExistence type="predicted"/>
<keyword evidence="1" id="KW-0808">Transferase</keyword>
<dbReference type="Pfam" id="PF00583">
    <property type="entry name" value="Acetyltransf_1"/>
    <property type="match status" value="1"/>
</dbReference>
<dbReference type="OrthoDB" id="164032at2"/>
<feature type="domain" description="N-acetyltransferase" evidence="3">
    <location>
        <begin position="10"/>
        <end position="157"/>
    </location>
</feature>
<protein>
    <recommendedName>
        <fullName evidence="3">N-acetyltransferase domain-containing protein</fullName>
    </recommendedName>
</protein>
<dbReference type="Gene3D" id="3.40.630.30">
    <property type="match status" value="1"/>
</dbReference>
<reference evidence="4 5" key="1">
    <citation type="submission" date="2016-08" db="EMBL/GenBank/DDBJ databases">
        <title>Whole genome sequence of Mesorhizobium sp. strain UASWS1009 isolated from industrial sewage.</title>
        <authorList>
            <person name="Crovadore J."/>
            <person name="Calmin G."/>
            <person name="Chablais R."/>
            <person name="Cochard B."/>
            <person name="Lefort F."/>
        </authorList>
    </citation>
    <scope>NUCLEOTIDE SEQUENCE [LARGE SCALE GENOMIC DNA]</scope>
    <source>
        <strain evidence="4 5">UASWS1009</strain>
    </source>
</reference>
<dbReference type="InterPro" id="IPR000182">
    <property type="entry name" value="GNAT_dom"/>
</dbReference>
<gene>
    <name evidence="4" type="ORF">QV13_28600</name>
</gene>
<accession>A0A1C2DF91</accession>
<dbReference type="GO" id="GO:0016747">
    <property type="term" value="F:acyltransferase activity, transferring groups other than amino-acyl groups"/>
    <property type="evidence" value="ECO:0007669"/>
    <property type="project" value="InterPro"/>
</dbReference>
<evidence type="ECO:0000259" key="3">
    <source>
        <dbReference type="PROSITE" id="PS51186"/>
    </source>
</evidence>
<comment type="caution">
    <text evidence="4">The sequence shown here is derived from an EMBL/GenBank/DDBJ whole genome shotgun (WGS) entry which is preliminary data.</text>
</comment>
<dbReference type="SUPFAM" id="SSF55729">
    <property type="entry name" value="Acyl-CoA N-acyltransferases (Nat)"/>
    <property type="match status" value="1"/>
</dbReference>
<dbReference type="CDD" id="cd04301">
    <property type="entry name" value="NAT_SF"/>
    <property type="match status" value="1"/>
</dbReference>
<organism evidence="4 5">
    <name type="scientific">Mesorhizobium hungaricum</name>
    <dbReference type="NCBI Taxonomy" id="1566387"/>
    <lineage>
        <taxon>Bacteria</taxon>
        <taxon>Pseudomonadati</taxon>
        <taxon>Pseudomonadota</taxon>
        <taxon>Alphaproteobacteria</taxon>
        <taxon>Hyphomicrobiales</taxon>
        <taxon>Phyllobacteriaceae</taxon>
        <taxon>Mesorhizobium</taxon>
    </lineage>
</organism>
<evidence type="ECO:0000313" key="4">
    <source>
        <dbReference type="EMBL" id="OCX13449.1"/>
    </source>
</evidence>
<dbReference type="RefSeq" id="WP_036254063.1">
    <property type="nucleotide sequence ID" value="NZ_MDEO01000036.1"/>
</dbReference>
<evidence type="ECO:0000256" key="2">
    <source>
        <dbReference type="ARBA" id="ARBA00023315"/>
    </source>
</evidence>